<dbReference type="EMBL" id="VTAW01000014">
    <property type="protein sequence ID" value="TYT61785.1"/>
    <property type="molecule type" value="Genomic_DNA"/>
</dbReference>
<sequence>MVYDWVPKQILKELEVQVAYNAEEIFFRFSWEQPDPGGWLHDMIVYQDGEWRRFDGASPWAPADPNPDEHTGYYEDRLSFFLDDGSVHGFENFGGWMTVHKGMRDLPDEVPAEDVEEHSHLGEVLERSDVRKYLPQSREGQWWENPWDDIRPQEELDQLKEDGVFLDLVMWRAHRSNPVGLCSDHHVLEYRHGDEGTNAHTTQEWGPEDGPEYMWDPDIVENGALDYAEIQNGNLPDQQEDVYWLERGDDGNMVEFDPDVAEWEGAMIPRRPLNPPELTEGSAVDWAAPSGIWENGRWTVVMRRDLQVGHVDSKDLEPGGTYTWAPAIHHGIGSRWHWVAYPYQLGLGEETDADITAVEVTDEPNWDEIPSETIPLLYPGQVDWTWLTSDEHPAFNLVRNNELGIWDFHDDPTNLAARLVGLEVQEVPRE</sequence>
<dbReference type="InterPro" id="IPR019020">
    <property type="entry name" value="Cyt-c552/DMSO_Rdtase_haem-bd"/>
</dbReference>
<keyword evidence="8" id="KW-1185">Reference proteome</keyword>
<reference evidence="7 8" key="1">
    <citation type="submission" date="2019-08" db="EMBL/GenBank/DDBJ databases">
        <title>Archaea genome.</title>
        <authorList>
            <person name="Kajale S."/>
            <person name="Shouche Y."/>
            <person name="Deshpande N."/>
            <person name="Sharma A."/>
        </authorList>
    </citation>
    <scope>NUCLEOTIDE SEQUENCE [LARGE SCALE GENOMIC DNA]</scope>
    <source>
        <strain evidence="7 8">ESP3B_9</strain>
    </source>
</reference>
<feature type="domain" description="Cytochrome c-552/DMSO reductase-like haem-binding" evidence="6">
    <location>
        <begin position="12"/>
        <end position="337"/>
    </location>
</feature>
<keyword evidence="4" id="KW-0249">Electron transport</keyword>
<evidence type="ECO:0000256" key="2">
    <source>
        <dbReference type="ARBA" id="ARBA00022617"/>
    </source>
</evidence>
<evidence type="ECO:0000313" key="8">
    <source>
        <dbReference type="Proteomes" id="UP000324104"/>
    </source>
</evidence>
<evidence type="ECO:0000313" key="7">
    <source>
        <dbReference type="EMBL" id="TYT61785.1"/>
    </source>
</evidence>
<evidence type="ECO:0000256" key="5">
    <source>
        <dbReference type="ARBA" id="ARBA00023004"/>
    </source>
</evidence>
<gene>
    <name evidence="7" type="ORF">FYC77_12090</name>
</gene>
<keyword evidence="1" id="KW-0813">Transport</keyword>
<name>A0A5D5ALL0_9EURY</name>
<dbReference type="AlphaFoldDB" id="A0A5D5ALL0"/>
<accession>A0A5D5ALL0</accession>
<dbReference type="GO" id="GO:0020037">
    <property type="term" value="F:heme binding"/>
    <property type="evidence" value="ECO:0007669"/>
    <property type="project" value="InterPro"/>
</dbReference>
<keyword evidence="3" id="KW-0479">Metal-binding</keyword>
<dbReference type="Gene3D" id="2.60.40.1190">
    <property type="match status" value="1"/>
</dbReference>
<evidence type="ECO:0000259" key="6">
    <source>
        <dbReference type="Pfam" id="PF09459"/>
    </source>
</evidence>
<dbReference type="GO" id="GO:0046872">
    <property type="term" value="F:metal ion binding"/>
    <property type="evidence" value="ECO:0007669"/>
    <property type="project" value="UniProtKB-KW"/>
</dbReference>
<dbReference type="Pfam" id="PF09459">
    <property type="entry name" value="EB_dh"/>
    <property type="match status" value="1"/>
</dbReference>
<protein>
    <submittedName>
        <fullName evidence="7">Cytochrome C nitrite reductase</fullName>
    </submittedName>
</protein>
<evidence type="ECO:0000256" key="1">
    <source>
        <dbReference type="ARBA" id="ARBA00022448"/>
    </source>
</evidence>
<proteinExistence type="predicted"/>
<keyword evidence="2" id="KW-0349">Heme</keyword>
<evidence type="ECO:0000256" key="3">
    <source>
        <dbReference type="ARBA" id="ARBA00022723"/>
    </source>
</evidence>
<evidence type="ECO:0000256" key="4">
    <source>
        <dbReference type="ARBA" id="ARBA00022982"/>
    </source>
</evidence>
<comment type="caution">
    <text evidence="7">The sequence shown here is derived from an EMBL/GenBank/DDBJ whole genome shotgun (WGS) entry which is preliminary data.</text>
</comment>
<keyword evidence="5" id="KW-0408">Iron</keyword>
<organism evidence="7 8">
    <name type="scientific">Natrialba swarupiae</name>
    <dbReference type="NCBI Taxonomy" id="2448032"/>
    <lineage>
        <taxon>Archaea</taxon>
        <taxon>Methanobacteriati</taxon>
        <taxon>Methanobacteriota</taxon>
        <taxon>Stenosarchaea group</taxon>
        <taxon>Halobacteria</taxon>
        <taxon>Halobacteriales</taxon>
        <taxon>Natrialbaceae</taxon>
        <taxon>Natrialba</taxon>
    </lineage>
</organism>
<dbReference type="Proteomes" id="UP000324104">
    <property type="component" value="Unassembled WGS sequence"/>
</dbReference>